<evidence type="ECO:0000256" key="1">
    <source>
        <dbReference type="ARBA" id="ARBA00022679"/>
    </source>
</evidence>
<evidence type="ECO:0000313" key="4">
    <source>
        <dbReference type="Proteomes" id="UP001491310"/>
    </source>
</evidence>
<dbReference type="CDD" id="cd04301">
    <property type="entry name" value="NAT_SF"/>
    <property type="match status" value="1"/>
</dbReference>
<dbReference type="InterPro" id="IPR000182">
    <property type="entry name" value="GNAT_dom"/>
</dbReference>
<feature type="domain" description="N-acetyltransferase" evidence="2">
    <location>
        <begin position="7"/>
        <end position="153"/>
    </location>
</feature>
<dbReference type="Gene3D" id="3.40.630.30">
    <property type="match status" value="1"/>
</dbReference>
<dbReference type="Pfam" id="PF00583">
    <property type="entry name" value="Acetyltransf_1"/>
    <property type="match status" value="1"/>
</dbReference>
<dbReference type="InterPro" id="IPR016181">
    <property type="entry name" value="Acyl_CoA_acyltransferase"/>
</dbReference>
<sequence>MEGDANAIVRPAEDSDVPDILRLLEQLFLIEADFSFAQERQQKGVELLLSNKDACVLVADFRGKVVGVITVQRLISTAEGGYVGLVEDVSVETNFRCQGIGKQLERAACDWASTQGLLRLQLLADSSNSPALNFYSKAGWNNTSLIALRKAIT</sequence>
<evidence type="ECO:0000259" key="2">
    <source>
        <dbReference type="PROSITE" id="PS51186"/>
    </source>
</evidence>
<evidence type="ECO:0000313" key="3">
    <source>
        <dbReference type="EMBL" id="KAK9915934.1"/>
    </source>
</evidence>
<proteinExistence type="predicted"/>
<name>A0ABR2YX84_9CHLO</name>
<keyword evidence="1" id="KW-0808">Transferase</keyword>
<accession>A0ABR2YX84</accession>
<gene>
    <name evidence="3" type="ORF">WJX75_006187</name>
</gene>
<organism evidence="3 4">
    <name type="scientific">Coccomyxa subellipsoidea</name>
    <dbReference type="NCBI Taxonomy" id="248742"/>
    <lineage>
        <taxon>Eukaryota</taxon>
        <taxon>Viridiplantae</taxon>
        <taxon>Chlorophyta</taxon>
        <taxon>core chlorophytes</taxon>
        <taxon>Trebouxiophyceae</taxon>
        <taxon>Trebouxiophyceae incertae sedis</taxon>
        <taxon>Coccomyxaceae</taxon>
        <taxon>Coccomyxa</taxon>
    </lineage>
</organism>
<dbReference type="EMBL" id="JALJOT010000004">
    <property type="protein sequence ID" value="KAK9915934.1"/>
    <property type="molecule type" value="Genomic_DNA"/>
</dbReference>
<dbReference type="PANTHER" id="PTHR13947">
    <property type="entry name" value="GNAT FAMILY N-ACETYLTRANSFERASE"/>
    <property type="match status" value="1"/>
</dbReference>
<protein>
    <recommendedName>
        <fullName evidence="2">N-acetyltransferase domain-containing protein</fullName>
    </recommendedName>
</protein>
<comment type="caution">
    <text evidence="3">The sequence shown here is derived from an EMBL/GenBank/DDBJ whole genome shotgun (WGS) entry which is preliminary data.</text>
</comment>
<dbReference type="Proteomes" id="UP001491310">
    <property type="component" value="Unassembled WGS sequence"/>
</dbReference>
<dbReference type="InterPro" id="IPR050769">
    <property type="entry name" value="NAT_camello-type"/>
</dbReference>
<dbReference type="PROSITE" id="PS51186">
    <property type="entry name" value="GNAT"/>
    <property type="match status" value="1"/>
</dbReference>
<reference evidence="3 4" key="1">
    <citation type="journal article" date="2024" name="Nat. Commun.">
        <title>Phylogenomics reveals the evolutionary origins of lichenization in chlorophyte algae.</title>
        <authorList>
            <person name="Puginier C."/>
            <person name="Libourel C."/>
            <person name="Otte J."/>
            <person name="Skaloud P."/>
            <person name="Haon M."/>
            <person name="Grisel S."/>
            <person name="Petersen M."/>
            <person name="Berrin J.G."/>
            <person name="Delaux P.M."/>
            <person name="Dal Grande F."/>
            <person name="Keller J."/>
        </authorList>
    </citation>
    <scope>NUCLEOTIDE SEQUENCE [LARGE SCALE GENOMIC DNA]</scope>
    <source>
        <strain evidence="3 4">SAG 216-7</strain>
    </source>
</reference>
<keyword evidence="4" id="KW-1185">Reference proteome</keyword>
<dbReference type="SUPFAM" id="SSF55729">
    <property type="entry name" value="Acyl-CoA N-acyltransferases (Nat)"/>
    <property type="match status" value="1"/>
</dbReference>
<dbReference type="PANTHER" id="PTHR13947:SF37">
    <property type="entry name" value="LD18367P"/>
    <property type="match status" value="1"/>
</dbReference>